<name>A0A1Y5RB44_9RHOB</name>
<dbReference type="Proteomes" id="UP000193827">
    <property type="component" value="Unassembled WGS sequence"/>
</dbReference>
<organism evidence="1 2">
    <name type="scientific">Roseovarius litorisediminis</name>
    <dbReference type="NCBI Taxonomy" id="1312363"/>
    <lineage>
        <taxon>Bacteria</taxon>
        <taxon>Pseudomonadati</taxon>
        <taxon>Pseudomonadota</taxon>
        <taxon>Alphaproteobacteria</taxon>
        <taxon>Rhodobacterales</taxon>
        <taxon>Roseobacteraceae</taxon>
        <taxon>Roseovarius</taxon>
    </lineage>
</organism>
<dbReference type="EMBL" id="FWFL01000001">
    <property type="protein sequence ID" value="SLN10769.1"/>
    <property type="molecule type" value="Genomic_DNA"/>
</dbReference>
<evidence type="ECO:0000313" key="2">
    <source>
        <dbReference type="Proteomes" id="UP000193827"/>
    </source>
</evidence>
<sequence length="65" mass="7332">MEERLKPATRPRHALLFELIRQRDVADTINRKMPGASGADSSQIEQFMLQATQSLTPHRTLSATL</sequence>
<dbReference type="AlphaFoldDB" id="A0A1Y5RB44"/>
<dbReference type="OrthoDB" id="7746086at2"/>
<reference evidence="1 2" key="1">
    <citation type="submission" date="2017-03" db="EMBL/GenBank/DDBJ databases">
        <authorList>
            <person name="Afonso C.L."/>
            <person name="Miller P.J."/>
            <person name="Scott M.A."/>
            <person name="Spackman E."/>
            <person name="Goraichik I."/>
            <person name="Dimitrov K.M."/>
            <person name="Suarez D.L."/>
            <person name="Swayne D.E."/>
        </authorList>
    </citation>
    <scope>NUCLEOTIDE SEQUENCE [LARGE SCALE GENOMIC DNA]</scope>
    <source>
        <strain evidence="1 2">CECT 8287</strain>
    </source>
</reference>
<gene>
    <name evidence="1" type="ORF">PEL8287_00197</name>
</gene>
<protein>
    <submittedName>
        <fullName evidence="1">Uncharacterized protein</fullName>
    </submittedName>
</protein>
<keyword evidence="2" id="KW-1185">Reference proteome</keyword>
<evidence type="ECO:0000313" key="1">
    <source>
        <dbReference type="EMBL" id="SLN10769.1"/>
    </source>
</evidence>
<proteinExistence type="predicted"/>
<accession>A0A1Y5RB44</accession>